<dbReference type="SUPFAM" id="SSF159888">
    <property type="entry name" value="YdhG-like"/>
    <property type="match status" value="1"/>
</dbReference>
<name>A0ABP5FWI3_9ACTN</name>
<organism evidence="2 3">
    <name type="scientific">Catenulispora yoronensis</name>
    <dbReference type="NCBI Taxonomy" id="450799"/>
    <lineage>
        <taxon>Bacteria</taxon>
        <taxon>Bacillati</taxon>
        <taxon>Actinomycetota</taxon>
        <taxon>Actinomycetes</taxon>
        <taxon>Catenulisporales</taxon>
        <taxon>Catenulisporaceae</taxon>
        <taxon>Catenulispora</taxon>
    </lineage>
</organism>
<keyword evidence="3" id="KW-1185">Reference proteome</keyword>
<sequence>MAKTETKTQAKKTAAAAKPAKTAKTAKTETFSAEERAAMKERSKEARNRGKQTPEEAEAEVLAKIAEFDEDDRKVAEKVHAIVRKNAPGLTPRLYYGMPAYAKDGKVLCFFQQSGKFKARYSTLGFQDNAALDDGAFWPTSFAVTKMTAAVEKQIAALVKQAAG</sequence>
<feature type="compositionally biased region" description="Basic and acidic residues" evidence="1">
    <location>
        <begin position="33"/>
        <end position="54"/>
    </location>
</feature>
<dbReference type="EMBL" id="BAAAQN010000022">
    <property type="protein sequence ID" value="GAA2035549.1"/>
    <property type="molecule type" value="Genomic_DNA"/>
</dbReference>
<proteinExistence type="predicted"/>
<feature type="compositionally biased region" description="Low complexity" evidence="1">
    <location>
        <begin position="11"/>
        <end position="30"/>
    </location>
</feature>
<evidence type="ECO:0000313" key="2">
    <source>
        <dbReference type="EMBL" id="GAA2035549.1"/>
    </source>
</evidence>
<dbReference type="Proteomes" id="UP001500751">
    <property type="component" value="Unassembled WGS sequence"/>
</dbReference>
<dbReference type="Gene3D" id="3.90.1150.200">
    <property type="match status" value="1"/>
</dbReference>
<evidence type="ECO:0000256" key="1">
    <source>
        <dbReference type="SAM" id="MobiDB-lite"/>
    </source>
</evidence>
<feature type="region of interest" description="Disordered" evidence="1">
    <location>
        <begin position="1"/>
        <end position="57"/>
    </location>
</feature>
<accession>A0ABP5FWI3</accession>
<reference evidence="3" key="1">
    <citation type="journal article" date="2019" name="Int. J. Syst. Evol. Microbiol.">
        <title>The Global Catalogue of Microorganisms (GCM) 10K type strain sequencing project: providing services to taxonomists for standard genome sequencing and annotation.</title>
        <authorList>
            <consortium name="The Broad Institute Genomics Platform"/>
            <consortium name="The Broad Institute Genome Sequencing Center for Infectious Disease"/>
            <person name="Wu L."/>
            <person name="Ma J."/>
        </authorList>
    </citation>
    <scope>NUCLEOTIDE SEQUENCE [LARGE SCALE GENOMIC DNA]</scope>
    <source>
        <strain evidence="3">JCM 16014</strain>
    </source>
</reference>
<protein>
    <submittedName>
        <fullName evidence="2">DUF1801 domain-containing protein</fullName>
    </submittedName>
</protein>
<evidence type="ECO:0000313" key="3">
    <source>
        <dbReference type="Proteomes" id="UP001500751"/>
    </source>
</evidence>
<gene>
    <name evidence="2" type="ORF">GCM10009839_40380</name>
</gene>
<dbReference type="RefSeq" id="WP_425559226.1">
    <property type="nucleotide sequence ID" value="NZ_BAAAQN010000022.1"/>
</dbReference>
<comment type="caution">
    <text evidence="2">The sequence shown here is derived from an EMBL/GenBank/DDBJ whole genome shotgun (WGS) entry which is preliminary data.</text>
</comment>